<dbReference type="RefSeq" id="WP_078123188.1">
    <property type="nucleotide sequence ID" value="NZ_JAOSJG010000016.1"/>
</dbReference>
<organism evidence="3 4">
    <name type="scientific">Candidatus Phytoplasma citri</name>
    <dbReference type="NCBI Taxonomy" id="180978"/>
    <lineage>
        <taxon>Bacteria</taxon>
        <taxon>Bacillati</taxon>
        <taxon>Mycoplasmatota</taxon>
        <taxon>Mollicutes</taxon>
        <taxon>Acholeplasmatales</taxon>
        <taxon>Acholeplasmataceae</taxon>
        <taxon>Candidatus Phytoplasma</taxon>
        <taxon>16SrII (Peanut WB group)</taxon>
    </lineage>
</organism>
<evidence type="ECO:0000313" key="5">
    <source>
        <dbReference type="Proteomes" id="UP001383392"/>
    </source>
</evidence>
<evidence type="ECO:0000313" key="2">
    <source>
        <dbReference type="EMBL" id="MEK0309215.1"/>
    </source>
</evidence>
<dbReference type="Proteomes" id="UP001383392">
    <property type="component" value="Unassembled WGS sequence"/>
</dbReference>
<keyword evidence="1" id="KW-0812">Transmembrane</keyword>
<dbReference type="Proteomes" id="UP000189722">
    <property type="component" value="Unassembled WGS sequence"/>
</dbReference>
<name>A0A1S9LYJ3_9MOLU</name>
<evidence type="ECO:0000256" key="1">
    <source>
        <dbReference type="SAM" id="Phobius"/>
    </source>
</evidence>
<evidence type="ECO:0000313" key="4">
    <source>
        <dbReference type="Proteomes" id="UP000189722"/>
    </source>
</evidence>
<keyword evidence="1" id="KW-1133">Transmembrane helix</keyword>
<dbReference type="OrthoDB" id="9999119at2"/>
<feature type="transmembrane region" description="Helical" evidence="1">
    <location>
        <begin position="43"/>
        <end position="67"/>
    </location>
</feature>
<sequence>MKIFSLKKVIISSLLLTISFFIEFVFTKFFFQDCHGSLIKLELLPIVLIGFLFGFKFSLFANLVYVMIHTALEWPIINMFILNQTRYLQLLFLIFFFIFPYMAYSLSGLFHAKNYPYLIKKNIIKSLLLISFMQIISYTFCVYSFYYYSYDSLFLIFESDSWIITQLNPFLSIYWILVIYINIMIFLTNTLIGFILLFLKSIINENTEFNL</sequence>
<keyword evidence="5" id="KW-1185">Reference proteome</keyword>
<reference evidence="2 5" key="2">
    <citation type="journal article" date="2023" name="Int. J. Syst. Evol. Microbiol.">
        <title>The observation of taxonomic boundaries for the 16SrII and 16SrXXV phytoplasmas using genome-based delimitation.</title>
        <authorList>
            <person name="Rodrigues Jardim B."/>
            <person name="Tran-Nguyen L.T.T."/>
            <person name="Gambley C."/>
            <person name="Al-Sadi A.M."/>
            <person name="Al-Subhi A.M."/>
            <person name="Foissac X."/>
            <person name="Salar P."/>
            <person name="Cai H."/>
            <person name="Yang J.Y."/>
            <person name="Davis R."/>
            <person name="Jones L."/>
            <person name="Rodoni B."/>
            <person name="Constable F.E."/>
        </authorList>
    </citation>
    <scope>NUCLEOTIDE SEQUENCE [LARGE SCALE GENOMIC DNA]</scope>
    <source>
        <strain evidence="2">BAWM-OMN-P75</strain>
    </source>
</reference>
<comment type="caution">
    <text evidence="3">The sequence shown here is derived from an EMBL/GenBank/DDBJ whole genome shotgun (WGS) entry which is preliminary data.</text>
</comment>
<feature type="transmembrane region" description="Helical" evidence="1">
    <location>
        <begin position="87"/>
        <end position="106"/>
    </location>
</feature>
<gene>
    <name evidence="3" type="ORF">B2G44_02150</name>
    <name evidence="2" type="ORF">OC712_01835</name>
</gene>
<protein>
    <recommendedName>
        <fullName evidence="6">ECF transporter S component</fullName>
    </recommendedName>
</protein>
<evidence type="ECO:0008006" key="6">
    <source>
        <dbReference type="Google" id="ProtNLM"/>
    </source>
</evidence>
<dbReference type="Gene3D" id="1.10.1760.20">
    <property type="match status" value="1"/>
</dbReference>
<accession>A0A1S9LYJ3</accession>
<reference evidence="3 4" key="1">
    <citation type="submission" date="2017-02" db="EMBL/GenBank/DDBJ databases">
        <title>A draft genome of 'Candidatus Phytoplasma aurantifolia' the agent of the witches-broom disease of lime.</title>
        <authorList>
            <person name="Foissac X."/>
            <person name="Carle P."/>
        </authorList>
    </citation>
    <scope>NUCLEOTIDE SEQUENCE [LARGE SCALE GENOMIC DNA]</scope>
    <source>
        <strain evidence="3 4">WBDL</strain>
    </source>
</reference>
<evidence type="ECO:0000313" key="3">
    <source>
        <dbReference type="EMBL" id="OOP58098.1"/>
    </source>
</evidence>
<keyword evidence="1" id="KW-0472">Membrane</keyword>
<feature type="transmembrane region" description="Helical" evidence="1">
    <location>
        <begin position="12"/>
        <end position="31"/>
    </location>
</feature>
<dbReference type="EMBL" id="JAOSJG010000016">
    <property type="protein sequence ID" value="MEK0309215.1"/>
    <property type="molecule type" value="Genomic_DNA"/>
</dbReference>
<dbReference type="AlphaFoldDB" id="A0A1S9LYJ3"/>
<feature type="transmembrane region" description="Helical" evidence="1">
    <location>
        <begin position="173"/>
        <end position="199"/>
    </location>
</feature>
<feature type="transmembrane region" description="Helical" evidence="1">
    <location>
        <begin position="127"/>
        <end position="148"/>
    </location>
</feature>
<proteinExistence type="predicted"/>
<dbReference type="EMBL" id="MWKN01000091">
    <property type="protein sequence ID" value="OOP58098.1"/>
    <property type="molecule type" value="Genomic_DNA"/>
</dbReference>